<feature type="transmembrane region" description="Helical" evidence="1">
    <location>
        <begin position="126"/>
        <end position="148"/>
    </location>
</feature>
<dbReference type="AlphaFoldDB" id="A0A327P302"/>
<evidence type="ECO:0000256" key="1">
    <source>
        <dbReference type="SAM" id="Phobius"/>
    </source>
</evidence>
<dbReference type="RefSeq" id="WP_111612580.1">
    <property type="nucleotide sequence ID" value="NZ_QLLK01000010.1"/>
</dbReference>
<sequence>MALSCFCLVDWLGYAVSFSGLLCGPFLECFLLVFGVVGDCFFWVSILVIVVIVFCTYGAPFDVSIGVGVDFVLGLLFSMAYFVVGAFGFDEFSNLFFLFDVKGRSIWFGFLVFGVVANALAADCFFLVIFGFDFVGFLLFLCFGFFCIG</sequence>
<evidence type="ECO:0000313" key="3">
    <source>
        <dbReference type="Proteomes" id="UP000249610"/>
    </source>
</evidence>
<keyword evidence="1" id="KW-0472">Membrane</keyword>
<reference evidence="2 3" key="1">
    <citation type="submission" date="2018-06" db="EMBL/GenBank/DDBJ databases">
        <title>Genomic Encyclopedia of Archaeal and Bacterial Type Strains, Phase II (KMG-II): from individual species to whole genera.</title>
        <authorList>
            <person name="Goeker M."/>
        </authorList>
    </citation>
    <scope>NUCLEOTIDE SEQUENCE [LARGE SCALE GENOMIC DNA]</scope>
    <source>
        <strain evidence="2 3">DSM 23446</strain>
    </source>
</reference>
<evidence type="ECO:0000313" key="2">
    <source>
        <dbReference type="EMBL" id="RAI86689.1"/>
    </source>
</evidence>
<feature type="transmembrane region" description="Helical" evidence="1">
    <location>
        <begin position="101"/>
        <end position="120"/>
    </location>
</feature>
<organism evidence="2 3">
    <name type="scientific">Algoriphagus yeomjeoni</name>
    <dbReference type="NCBI Taxonomy" id="291403"/>
    <lineage>
        <taxon>Bacteria</taxon>
        <taxon>Pseudomonadati</taxon>
        <taxon>Bacteroidota</taxon>
        <taxon>Cytophagia</taxon>
        <taxon>Cytophagales</taxon>
        <taxon>Cyclobacteriaceae</taxon>
        <taxon>Algoriphagus</taxon>
    </lineage>
</organism>
<keyword evidence="3" id="KW-1185">Reference proteome</keyword>
<dbReference type="EMBL" id="QLLK01000010">
    <property type="protein sequence ID" value="RAI86689.1"/>
    <property type="molecule type" value="Genomic_DNA"/>
</dbReference>
<keyword evidence="1" id="KW-1133">Transmembrane helix</keyword>
<comment type="caution">
    <text evidence="2">The sequence shown here is derived from an EMBL/GenBank/DDBJ whole genome shotgun (WGS) entry which is preliminary data.</text>
</comment>
<feature type="transmembrane region" description="Helical" evidence="1">
    <location>
        <begin position="71"/>
        <end position="89"/>
    </location>
</feature>
<accession>A0A327P302</accession>
<gene>
    <name evidence="2" type="ORF">LV83_03245</name>
</gene>
<dbReference type="Proteomes" id="UP000249610">
    <property type="component" value="Unassembled WGS sequence"/>
</dbReference>
<proteinExistence type="predicted"/>
<feature type="transmembrane region" description="Helical" evidence="1">
    <location>
        <begin position="41"/>
        <end position="59"/>
    </location>
</feature>
<name>A0A327P302_9BACT</name>
<protein>
    <submittedName>
        <fullName evidence="2">Uncharacterized protein</fullName>
    </submittedName>
</protein>
<feature type="transmembrane region" description="Helical" evidence="1">
    <location>
        <begin position="12"/>
        <end position="34"/>
    </location>
</feature>
<keyword evidence="1" id="KW-0812">Transmembrane</keyword>